<keyword evidence="9" id="KW-1185">Reference proteome</keyword>
<dbReference type="InterPro" id="IPR045306">
    <property type="entry name" value="SDH-like"/>
</dbReference>
<dbReference type="Gene3D" id="3.40.50.720">
    <property type="entry name" value="NAD(P)-binding Rossmann-like Domain"/>
    <property type="match status" value="1"/>
</dbReference>
<evidence type="ECO:0000313" key="8">
    <source>
        <dbReference type="EMBL" id="ATG53089.1"/>
    </source>
</evidence>
<dbReference type="InterPro" id="IPR002328">
    <property type="entry name" value="ADH_Zn_CS"/>
</dbReference>
<proteinExistence type="inferred from homology"/>
<dbReference type="AlphaFoldDB" id="A0A291GRX0"/>
<evidence type="ECO:0000256" key="3">
    <source>
        <dbReference type="ARBA" id="ARBA00022723"/>
    </source>
</evidence>
<dbReference type="Pfam" id="PF08240">
    <property type="entry name" value="ADH_N"/>
    <property type="match status" value="1"/>
</dbReference>
<evidence type="ECO:0000313" key="9">
    <source>
        <dbReference type="Proteomes" id="UP000218165"/>
    </source>
</evidence>
<dbReference type="EMBL" id="CP023563">
    <property type="protein sequence ID" value="ATG53089.1"/>
    <property type="molecule type" value="Genomic_DNA"/>
</dbReference>
<reference evidence="9" key="1">
    <citation type="submission" date="2017-09" db="EMBL/GenBank/DDBJ databases">
        <title>Brachybacterium sp. VM2412.</title>
        <authorList>
            <person name="Tak E.J."/>
            <person name="Bae J.-W."/>
        </authorList>
    </citation>
    <scope>NUCLEOTIDE SEQUENCE [LARGE SCALE GENOMIC DNA]</scope>
    <source>
        <strain evidence="9">VM2412</strain>
    </source>
</reference>
<dbReference type="PANTHER" id="PTHR43161">
    <property type="entry name" value="SORBITOL DEHYDROGENASE"/>
    <property type="match status" value="1"/>
</dbReference>
<evidence type="ECO:0000259" key="7">
    <source>
        <dbReference type="SMART" id="SM00829"/>
    </source>
</evidence>
<dbReference type="Gene3D" id="3.90.180.10">
    <property type="entry name" value="Medium-chain alcohol dehydrogenases, catalytic domain"/>
    <property type="match status" value="1"/>
</dbReference>
<dbReference type="KEGG" id="brz:CFK38_03210"/>
<dbReference type="InterPro" id="IPR013149">
    <property type="entry name" value="ADH-like_C"/>
</dbReference>
<keyword evidence="5" id="KW-0560">Oxidoreductase</keyword>
<dbReference type="InterPro" id="IPR020843">
    <property type="entry name" value="ER"/>
</dbReference>
<dbReference type="PROSITE" id="PS00059">
    <property type="entry name" value="ADH_ZINC"/>
    <property type="match status" value="1"/>
</dbReference>
<dbReference type="OrthoDB" id="9797931at2"/>
<protein>
    <submittedName>
        <fullName evidence="8">NAD(P)-dependent alcohol dehydrogenase</fullName>
    </submittedName>
</protein>
<gene>
    <name evidence="8" type="ORF">CFK38_03210</name>
</gene>
<dbReference type="GO" id="GO:0016616">
    <property type="term" value="F:oxidoreductase activity, acting on the CH-OH group of donors, NAD or NADP as acceptor"/>
    <property type="evidence" value="ECO:0007669"/>
    <property type="project" value="InterPro"/>
</dbReference>
<evidence type="ECO:0000256" key="4">
    <source>
        <dbReference type="ARBA" id="ARBA00022833"/>
    </source>
</evidence>
<dbReference type="Pfam" id="PF00107">
    <property type="entry name" value="ADH_zinc_N"/>
    <property type="match status" value="1"/>
</dbReference>
<dbReference type="SUPFAM" id="SSF51735">
    <property type="entry name" value="NAD(P)-binding Rossmann-fold domains"/>
    <property type="match status" value="1"/>
</dbReference>
<dbReference type="GO" id="GO:0008270">
    <property type="term" value="F:zinc ion binding"/>
    <property type="evidence" value="ECO:0007669"/>
    <property type="project" value="InterPro"/>
</dbReference>
<keyword evidence="4 6" id="KW-0862">Zinc</keyword>
<sequence>MRAVVLQEPGRITIEDVPRPGKPGSGEVRIAMHTVGICGSDVHYFTHGAIGDFVLEAPMVLGHEGSGTVISVGEGVEHLAPGDRVCMEPGIPDARSRAAREGMYNVDPAVRFWATPPYDGCLAEEVVHPAEYTYALPDSLSFAEGALIEPFAVGMQAATKARLRPGDIAAVVGCGTIGIMTAIAALNGGASRVYVSDLAPEKLALIDGISGLIPVNASREDLGERVRQDTGGWGPQAVFEASGAAGSYESIWDVPAPGGVLVVVGMPARPVSFDTTKAQVRELRIETVFRYANVYQKAVDLAAGEGVDLGRFVTQTFPVSDAVAVFERGAQGRPTDIKLQLTFADVAAG</sequence>
<dbReference type="SMART" id="SM00829">
    <property type="entry name" value="PKS_ER"/>
    <property type="match status" value="1"/>
</dbReference>
<comment type="similarity">
    <text evidence="2 6">Belongs to the zinc-containing alcohol dehydrogenase family.</text>
</comment>
<dbReference type="InterPro" id="IPR013154">
    <property type="entry name" value="ADH-like_N"/>
</dbReference>
<keyword evidence="3 6" id="KW-0479">Metal-binding</keyword>
<dbReference type="CDD" id="cd05285">
    <property type="entry name" value="sorbitol_DH"/>
    <property type="match status" value="1"/>
</dbReference>
<evidence type="ECO:0000256" key="2">
    <source>
        <dbReference type="ARBA" id="ARBA00008072"/>
    </source>
</evidence>
<feature type="domain" description="Enoyl reductase (ER)" evidence="7">
    <location>
        <begin position="10"/>
        <end position="335"/>
    </location>
</feature>
<evidence type="ECO:0000256" key="6">
    <source>
        <dbReference type="RuleBase" id="RU361277"/>
    </source>
</evidence>
<comment type="cofactor">
    <cofactor evidence="1 6">
        <name>Zn(2+)</name>
        <dbReference type="ChEBI" id="CHEBI:29105"/>
    </cofactor>
</comment>
<accession>A0A291GRX0</accession>
<evidence type="ECO:0000256" key="5">
    <source>
        <dbReference type="ARBA" id="ARBA00023002"/>
    </source>
</evidence>
<dbReference type="SUPFAM" id="SSF50129">
    <property type="entry name" value="GroES-like"/>
    <property type="match status" value="1"/>
</dbReference>
<dbReference type="PANTHER" id="PTHR43161:SF9">
    <property type="entry name" value="SORBITOL DEHYDROGENASE"/>
    <property type="match status" value="1"/>
</dbReference>
<dbReference type="Proteomes" id="UP000218165">
    <property type="component" value="Chromosome"/>
</dbReference>
<organism evidence="8 9">
    <name type="scientific">Brachybacterium vulturis</name>
    <dbReference type="NCBI Taxonomy" id="2017484"/>
    <lineage>
        <taxon>Bacteria</taxon>
        <taxon>Bacillati</taxon>
        <taxon>Actinomycetota</taxon>
        <taxon>Actinomycetes</taxon>
        <taxon>Micrococcales</taxon>
        <taxon>Dermabacteraceae</taxon>
        <taxon>Brachybacterium</taxon>
    </lineage>
</organism>
<dbReference type="InterPro" id="IPR011032">
    <property type="entry name" value="GroES-like_sf"/>
</dbReference>
<dbReference type="InterPro" id="IPR036291">
    <property type="entry name" value="NAD(P)-bd_dom_sf"/>
</dbReference>
<evidence type="ECO:0000256" key="1">
    <source>
        <dbReference type="ARBA" id="ARBA00001947"/>
    </source>
</evidence>
<name>A0A291GRX0_9MICO</name>